<evidence type="ECO:0000313" key="1">
    <source>
        <dbReference type="EMBL" id="GGN30515.1"/>
    </source>
</evidence>
<comment type="caution">
    <text evidence="1">The sequence shown here is derived from an EMBL/GenBank/DDBJ whole genome shotgun (WGS) entry which is preliminary data.</text>
</comment>
<dbReference type="RefSeq" id="WP_189160797.1">
    <property type="nucleotide sequence ID" value="NZ_BMNC01000042.1"/>
</dbReference>
<gene>
    <name evidence="1" type="ORF">GCM10011609_88360</name>
</gene>
<evidence type="ECO:0000313" key="2">
    <source>
        <dbReference type="Proteomes" id="UP000597656"/>
    </source>
</evidence>
<proteinExistence type="predicted"/>
<reference evidence="2" key="1">
    <citation type="journal article" date="2019" name="Int. J. Syst. Evol. Microbiol.">
        <title>The Global Catalogue of Microorganisms (GCM) 10K type strain sequencing project: providing services to taxonomists for standard genome sequencing and annotation.</title>
        <authorList>
            <consortium name="The Broad Institute Genomics Platform"/>
            <consortium name="The Broad Institute Genome Sequencing Center for Infectious Disease"/>
            <person name="Wu L."/>
            <person name="Ma J."/>
        </authorList>
    </citation>
    <scope>NUCLEOTIDE SEQUENCE [LARGE SCALE GENOMIC DNA]</scope>
    <source>
        <strain evidence="2">CGMCC 4.7319</strain>
    </source>
</reference>
<dbReference type="Proteomes" id="UP000597656">
    <property type="component" value="Unassembled WGS sequence"/>
</dbReference>
<organism evidence="1 2">
    <name type="scientific">Lentzea pudingi</name>
    <dbReference type="NCBI Taxonomy" id="1789439"/>
    <lineage>
        <taxon>Bacteria</taxon>
        <taxon>Bacillati</taxon>
        <taxon>Actinomycetota</taxon>
        <taxon>Actinomycetes</taxon>
        <taxon>Pseudonocardiales</taxon>
        <taxon>Pseudonocardiaceae</taxon>
        <taxon>Lentzea</taxon>
    </lineage>
</organism>
<name>A0ABQ2IU20_9PSEU</name>
<accession>A0ABQ2IU20</accession>
<dbReference type="EMBL" id="BMNC01000042">
    <property type="protein sequence ID" value="GGN30515.1"/>
    <property type="molecule type" value="Genomic_DNA"/>
</dbReference>
<protein>
    <submittedName>
        <fullName evidence="1">Uncharacterized protein</fullName>
    </submittedName>
</protein>
<keyword evidence="2" id="KW-1185">Reference proteome</keyword>
<sequence>MPDRIEAETDRLTSTCENAVPSVVPLRADRDVWSQDSSGFEHLDAAVGIAH</sequence>